<keyword evidence="9" id="KW-0479">Metal-binding</keyword>
<keyword evidence="8" id="KW-0645">Protease</keyword>
<dbReference type="Pfam" id="PF02225">
    <property type="entry name" value="PA"/>
    <property type="match status" value="1"/>
</dbReference>
<dbReference type="GO" id="GO:0070573">
    <property type="term" value="F:metallodipeptidase activity"/>
    <property type="evidence" value="ECO:0007669"/>
    <property type="project" value="InterPro"/>
</dbReference>
<dbReference type="InterPro" id="IPR039866">
    <property type="entry name" value="CPQ"/>
</dbReference>
<feature type="domain" description="Peptidase M28" evidence="22">
    <location>
        <begin position="232"/>
        <end position="426"/>
    </location>
</feature>
<evidence type="ECO:0000256" key="6">
    <source>
        <dbReference type="ARBA" id="ARBA00022525"/>
    </source>
</evidence>
<evidence type="ECO:0000256" key="17">
    <source>
        <dbReference type="ARBA" id="ARBA00023180"/>
    </source>
</evidence>
<evidence type="ECO:0000256" key="18">
    <source>
        <dbReference type="ARBA" id="ARBA00023228"/>
    </source>
</evidence>
<keyword evidence="6" id="KW-0964">Secreted</keyword>
<keyword evidence="15" id="KW-0482">Metalloprotease</keyword>
<keyword evidence="18" id="KW-0458">Lysosome</keyword>
<evidence type="ECO:0000259" key="22">
    <source>
        <dbReference type="Pfam" id="PF04389"/>
    </source>
</evidence>
<protein>
    <recommendedName>
        <fullName evidence="5">Carboxypeptidase Q</fullName>
    </recommendedName>
    <alternativeName>
        <fullName evidence="20">Plasma glutamate carboxypeptidase</fullName>
    </alternativeName>
</protein>
<evidence type="ECO:0000256" key="2">
    <source>
        <dbReference type="ARBA" id="ARBA00004371"/>
    </source>
</evidence>
<keyword evidence="10" id="KW-0732">Signal</keyword>
<evidence type="ECO:0000313" key="23">
    <source>
        <dbReference type="EMBL" id="HEG90636.1"/>
    </source>
</evidence>
<dbReference type="PANTHER" id="PTHR12053">
    <property type="entry name" value="PROTEASE FAMILY M28 PLASMA GLUTAMATE CARBOXYPEPTIDASE-RELATED"/>
    <property type="match status" value="1"/>
</dbReference>
<evidence type="ECO:0000256" key="20">
    <source>
        <dbReference type="ARBA" id="ARBA00033328"/>
    </source>
</evidence>
<evidence type="ECO:0000256" key="19">
    <source>
        <dbReference type="ARBA" id="ARBA00025833"/>
    </source>
</evidence>
<dbReference type="SUPFAM" id="SSF53187">
    <property type="entry name" value="Zn-dependent exopeptidases"/>
    <property type="match status" value="1"/>
</dbReference>
<evidence type="ECO:0000256" key="14">
    <source>
        <dbReference type="ARBA" id="ARBA00023034"/>
    </source>
</evidence>
<evidence type="ECO:0000256" key="4">
    <source>
        <dbReference type="ARBA" id="ARBA00004613"/>
    </source>
</evidence>
<dbReference type="GO" id="GO:0004180">
    <property type="term" value="F:carboxypeptidase activity"/>
    <property type="evidence" value="ECO:0007669"/>
    <property type="project" value="UniProtKB-KW"/>
</dbReference>
<feature type="domain" description="PA" evidence="21">
    <location>
        <begin position="110"/>
        <end position="206"/>
    </location>
</feature>
<keyword evidence="11" id="KW-0378">Hydrolase</keyword>
<evidence type="ECO:0000256" key="15">
    <source>
        <dbReference type="ARBA" id="ARBA00023049"/>
    </source>
</evidence>
<dbReference type="GO" id="GO:0046872">
    <property type="term" value="F:metal ion binding"/>
    <property type="evidence" value="ECO:0007669"/>
    <property type="project" value="UniProtKB-KW"/>
</dbReference>
<keyword evidence="12" id="KW-0256">Endoplasmic reticulum</keyword>
<keyword evidence="17" id="KW-0325">Glycoprotein</keyword>
<keyword evidence="7" id="KW-0121">Carboxypeptidase</keyword>
<evidence type="ECO:0000256" key="16">
    <source>
        <dbReference type="ARBA" id="ARBA00023145"/>
    </source>
</evidence>
<dbReference type="SUPFAM" id="SSF52025">
    <property type="entry name" value="PA domain"/>
    <property type="match status" value="1"/>
</dbReference>
<keyword evidence="14" id="KW-0333">Golgi apparatus</keyword>
<name>A0A831TF66_9BACT</name>
<proteinExistence type="predicted"/>
<evidence type="ECO:0000256" key="5">
    <source>
        <dbReference type="ARBA" id="ARBA00014116"/>
    </source>
</evidence>
<dbReference type="Gene3D" id="3.40.630.10">
    <property type="entry name" value="Zn peptidases"/>
    <property type="match status" value="1"/>
</dbReference>
<evidence type="ECO:0000256" key="11">
    <source>
        <dbReference type="ARBA" id="ARBA00022801"/>
    </source>
</evidence>
<evidence type="ECO:0000256" key="3">
    <source>
        <dbReference type="ARBA" id="ARBA00004555"/>
    </source>
</evidence>
<dbReference type="PANTHER" id="PTHR12053:SF3">
    <property type="entry name" value="CARBOXYPEPTIDASE Q"/>
    <property type="match status" value="1"/>
</dbReference>
<dbReference type="InterPro" id="IPR003137">
    <property type="entry name" value="PA_domain"/>
</dbReference>
<evidence type="ECO:0000259" key="21">
    <source>
        <dbReference type="Pfam" id="PF02225"/>
    </source>
</evidence>
<comment type="subcellular location">
    <subcellularLocation>
        <location evidence="1">Endoplasmic reticulum</location>
    </subcellularLocation>
    <subcellularLocation>
        <location evidence="3">Golgi apparatus</location>
    </subcellularLocation>
    <subcellularLocation>
        <location evidence="2">Lysosome</location>
    </subcellularLocation>
    <subcellularLocation>
        <location evidence="4">Secreted</location>
    </subcellularLocation>
</comment>
<reference evidence="23" key="1">
    <citation type="journal article" date="2020" name="mSystems">
        <title>Genome- and Community-Level Interaction Insights into Carbon Utilization and Element Cycling Functions of Hydrothermarchaeota in Hydrothermal Sediment.</title>
        <authorList>
            <person name="Zhou Z."/>
            <person name="Liu Y."/>
            <person name="Xu W."/>
            <person name="Pan J."/>
            <person name="Luo Z.H."/>
            <person name="Li M."/>
        </authorList>
    </citation>
    <scope>NUCLEOTIDE SEQUENCE [LARGE SCALE GENOMIC DNA]</scope>
    <source>
        <strain evidence="23">SpSt-210</strain>
    </source>
</reference>
<dbReference type="GO" id="GO:0006508">
    <property type="term" value="P:proteolysis"/>
    <property type="evidence" value="ECO:0007669"/>
    <property type="project" value="UniProtKB-KW"/>
</dbReference>
<dbReference type="InterPro" id="IPR046450">
    <property type="entry name" value="PA_dom_sf"/>
</dbReference>
<evidence type="ECO:0000256" key="8">
    <source>
        <dbReference type="ARBA" id="ARBA00022670"/>
    </source>
</evidence>
<keyword evidence="13" id="KW-0862">Zinc</keyword>
<dbReference type="Pfam" id="PF04389">
    <property type="entry name" value="Peptidase_M28"/>
    <property type="match status" value="1"/>
</dbReference>
<dbReference type="Gene3D" id="3.50.30.30">
    <property type="match status" value="1"/>
</dbReference>
<evidence type="ECO:0000256" key="1">
    <source>
        <dbReference type="ARBA" id="ARBA00004240"/>
    </source>
</evidence>
<dbReference type="GO" id="GO:0005576">
    <property type="term" value="C:extracellular region"/>
    <property type="evidence" value="ECO:0007669"/>
    <property type="project" value="UniProtKB-SubCell"/>
</dbReference>
<comment type="subunit">
    <text evidence="19">Homodimer. The monomeric form is inactive while the homodimer is active.</text>
</comment>
<evidence type="ECO:0000256" key="10">
    <source>
        <dbReference type="ARBA" id="ARBA00022729"/>
    </source>
</evidence>
<sequence length="472" mass="51409">MAAAHGEIERQVLGEIWTSDEPYRNLLQLCDGIGHRFGGSASEHAAAEFLQRMLREYGLEQVRLEEFPVYSWERGECFFALSTPVERSFSALAMPYSGTADIEGVIVDVGAGEASDFAEAGDRVRGSIVLTDAETDLPGVEGSHRTDKYRRAVEGGAIACVFTNRNPGMLRITGALYARNPGGSSALDYTAPIPGLGISYEAGEMIRRLAAHGELRGRIRLRNRVFRSHAYNAVADVPGKDGSSELVLAGAHYDGHDIAQGATDNAAGAVVALELARVLAPHAGRLRRTIRLLWFACEELGLLGSWHHCDRYAQGDEQETVGFMLNLDGAGRGQGGNEQVTVTGHPDLARYFRELAGQLRYPFGVRDRISPHSDHFPFFLAGYPTATLQSRDATQGMIGRGWGHTEADTVDKVTRRGLQMGTALAARLLLRLASDDRLPVARRSPDEIRQVLDAAGLADVLEHHWGRANRVA</sequence>
<evidence type="ECO:0000256" key="12">
    <source>
        <dbReference type="ARBA" id="ARBA00022824"/>
    </source>
</evidence>
<evidence type="ECO:0000256" key="7">
    <source>
        <dbReference type="ARBA" id="ARBA00022645"/>
    </source>
</evidence>
<evidence type="ECO:0000256" key="13">
    <source>
        <dbReference type="ARBA" id="ARBA00022833"/>
    </source>
</evidence>
<dbReference type="EMBL" id="DSIY01000097">
    <property type="protein sequence ID" value="HEG90636.1"/>
    <property type="molecule type" value="Genomic_DNA"/>
</dbReference>
<comment type="caution">
    <text evidence="23">The sequence shown here is derived from an EMBL/GenBank/DDBJ whole genome shotgun (WGS) entry which is preliminary data.</text>
</comment>
<dbReference type="GO" id="GO:0005764">
    <property type="term" value="C:lysosome"/>
    <property type="evidence" value="ECO:0007669"/>
    <property type="project" value="UniProtKB-SubCell"/>
</dbReference>
<accession>A0A831TF66</accession>
<gene>
    <name evidence="23" type="ORF">ENP34_04220</name>
</gene>
<evidence type="ECO:0000256" key="9">
    <source>
        <dbReference type="ARBA" id="ARBA00022723"/>
    </source>
</evidence>
<dbReference type="InterPro" id="IPR007484">
    <property type="entry name" value="Peptidase_M28"/>
</dbReference>
<organism evidence="23">
    <name type="scientific">Thermorudis peleae</name>
    <dbReference type="NCBI Taxonomy" id="1382356"/>
    <lineage>
        <taxon>Bacteria</taxon>
        <taxon>Pseudomonadati</taxon>
        <taxon>Thermomicrobiota</taxon>
        <taxon>Thermomicrobia</taxon>
        <taxon>Thermomicrobia incertae sedis</taxon>
        <taxon>Thermorudis</taxon>
    </lineage>
</organism>
<dbReference type="AlphaFoldDB" id="A0A831TF66"/>
<keyword evidence="16" id="KW-0865">Zymogen</keyword>